<dbReference type="RefSeq" id="WP_154373811.1">
    <property type="nucleotide sequence ID" value="NZ_WKJJ01000006.1"/>
</dbReference>
<dbReference type="Proteomes" id="UP000446768">
    <property type="component" value="Unassembled WGS sequence"/>
</dbReference>
<sequence>MNRISKFKILLRAIFLIAILGYGFALISLGATIFSTDLLERSLCFRSECIKKFSECVDGALLIGKATSDLLVAIATAGGILVALWNYFTTIENSALANHISHFSTFQTYLNNEIAKRNRINASSIDTFHWYNAIFPFSKSGNMLVSEHYKEFVKELNLKITNANQLSSTATGESFRYKPHQTEIKAHLKLIGVAISLQPRIEYYEIEDQVFSLILCVNNAFCVGSNLDEIVQRGYA</sequence>
<comment type="caution">
    <text evidence="2">The sequence shown here is derived from an EMBL/GenBank/DDBJ whole genome shotgun (WGS) entry which is preliminary data.</text>
</comment>
<dbReference type="AlphaFoldDB" id="A0A7X2IMT2"/>
<proteinExistence type="predicted"/>
<accession>A0A7X2IMT2</accession>
<evidence type="ECO:0000256" key="1">
    <source>
        <dbReference type="SAM" id="Phobius"/>
    </source>
</evidence>
<gene>
    <name evidence="2" type="ORF">GJ700_11590</name>
</gene>
<reference evidence="2 3" key="1">
    <citation type="submission" date="2019-11" db="EMBL/GenBank/DDBJ databases">
        <title>Novel species isolated from a subtropical stream in China.</title>
        <authorList>
            <person name="Lu H."/>
        </authorList>
    </citation>
    <scope>NUCLEOTIDE SEQUENCE [LARGE SCALE GENOMIC DNA]</scope>
    <source>
        <strain evidence="2 3">FT92W</strain>
    </source>
</reference>
<keyword evidence="1" id="KW-0472">Membrane</keyword>
<dbReference type="NCBIfam" id="NF038235">
    <property type="entry name" value="retron_Ec48_2TM"/>
    <property type="match status" value="1"/>
</dbReference>
<keyword evidence="1" id="KW-0812">Transmembrane</keyword>
<organism evidence="2 3">
    <name type="scientific">Pseudoduganella rivuli</name>
    <dbReference type="NCBI Taxonomy" id="2666085"/>
    <lineage>
        <taxon>Bacteria</taxon>
        <taxon>Pseudomonadati</taxon>
        <taxon>Pseudomonadota</taxon>
        <taxon>Betaproteobacteria</taxon>
        <taxon>Burkholderiales</taxon>
        <taxon>Oxalobacteraceae</taxon>
        <taxon>Telluria group</taxon>
        <taxon>Pseudoduganella</taxon>
    </lineage>
</organism>
<keyword evidence="3" id="KW-1185">Reference proteome</keyword>
<keyword evidence="1" id="KW-1133">Transmembrane helix</keyword>
<feature type="transmembrane region" description="Helical" evidence="1">
    <location>
        <begin position="9"/>
        <end position="33"/>
    </location>
</feature>
<evidence type="ECO:0000313" key="2">
    <source>
        <dbReference type="EMBL" id="MRV72353.1"/>
    </source>
</evidence>
<dbReference type="InterPro" id="IPR053597">
    <property type="entry name" value="Retron_Ec48_antiviral"/>
</dbReference>
<protein>
    <submittedName>
        <fullName evidence="2">Uncharacterized protein</fullName>
    </submittedName>
</protein>
<feature type="transmembrane region" description="Helical" evidence="1">
    <location>
        <begin position="70"/>
        <end position="88"/>
    </location>
</feature>
<dbReference type="EMBL" id="WKJJ01000006">
    <property type="protein sequence ID" value="MRV72353.1"/>
    <property type="molecule type" value="Genomic_DNA"/>
</dbReference>
<evidence type="ECO:0000313" key="3">
    <source>
        <dbReference type="Proteomes" id="UP000446768"/>
    </source>
</evidence>
<name>A0A7X2IMT2_9BURK</name>